<dbReference type="EMBL" id="QUSG01000002">
    <property type="protein sequence ID" value="KAA3530063.1"/>
    <property type="molecule type" value="Genomic_DNA"/>
</dbReference>
<dbReference type="InterPro" id="IPR017941">
    <property type="entry name" value="Rieske_2Fe-2S"/>
</dbReference>
<dbReference type="RefSeq" id="WP_060717345.1">
    <property type="nucleotide sequence ID" value="NZ_JABFNP010000002.1"/>
</dbReference>
<protein>
    <submittedName>
        <fullName evidence="6">Rieske (2Fe-2S) protein</fullName>
    </submittedName>
</protein>
<evidence type="ECO:0000259" key="5">
    <source>
        <dbReference type="PROSITE" id="PS51296"/>
    </source>
</evidence>
<proteinExistence type="predicted"/>
<evidence type="ECO:0000313" key="6">
    <source>
        <dbReference type="EMBL" id="KAA3530063.1"/>
    </source>
</evidence>
<organism evidence="6 7">
    <name type="scientific">Agrobacterium vitis</name>
    <name type="common">Rhizobium vitis</name>
    <dbReference type="NCBI Taxonomy" id="373"/>
    <lineage>
        <taxon>Bacteria</taxon>
        <taxon>Pseudomonadati</taxon>
        <taxon>Pseudomonadota</taxon>
        <taxon>Alphaproteobacteria</taxon>
        <taxon>Hyphomicrobiales</taxon>
        <taxon>Rhizobiaceae</taxon>
        <taxon>Rhizobium/Agrobacterium group</taxon>
        <taxon>Agrobacterium</taxon>
    </lineage>
</organism>
<keyword evidence="4" id="KW-0411">Iron-sulfur</keyword>
<evidence type="ECO:0000256" key="2">
    <source>
        <dbReference type="ARBA" id="ARBA00022723"/>
    </source>
</evidence>
<sequence length="121" mass="13267">MPSRQFLCRQDAVGEGEAKGFGPLQGFRRKIIVIRRDGKLHAWLDACPHYSSGTPMAWKTDAYFNGEKTHLACHSHGALFDFETGECVLGPCLGQGLTRVNIAVGEEGEVFALVTAEEEKT</sequence>
<dbReference type="Pfam" id="PF00355">
    <property type="entry name" value="Rieske"/>
    <property type="match status" value="1"/>
</dbReference>
<dbReference type="Gene3D" id="2.102.10.10">
    <property type="entry name" value="Rieske [2Fe-2S] iron-sulphur domain"/>
    <property type="match status" value="1"/>
</dbReference>
<accession>A0A368P0H8</accession>
<dbReference type="CDD" id="cd03467">
    <property type="entry name" value="Rieske"/>
    <property type="match status" value="1"/>
</dbReference>
<gene>
    <name evidence="6" type="ORF">DXT89_04765</name>
</gene>
<dbReference type="GeneID" id="60680645"/>
<reference evidence="6 7" key="1">
    <citation type="submission" date="2018-08" db="EMBL/GenBank/DDBJ databases">
        <title>Genome sequencing of Agrobacterium vitis strain ICMP 10754.</title>
        <authorList>
            <person name="Visnovsky S.B."/>
            <person name="Pitman A.R."/>
        </authorList>
    </citation>
    <scope>NUCLEOTIDE SEQUENCE [LARGE SCALE GENOMIC DNA]</scope>
    <source>
        <strain evidence="6 7">ICMP 10754</strain>
    </source>
</reference>
<dbReference type="Proteomes" id="UP000436911">
    <property type="component" value="Unassembled WGS sequence"/>
</dbReference>
<feature type="domain" description="Rieske" evidence="5">
    <location>
        <begin position="5"/>
        <end position="92"/>
    </location>
</feature>
<dbReference type="InterPro" id="IPR036922">
    <property type="entry name" value="Rieske_2Fe-2S_sf"/>
</dbReference>
<evidence type="ECO:0000256" key="1">
    <source>
        <dbReference type="ARBA" id="ARBA00022714"/>
    </source>
</evidence>
<dbReference type="GO" id="GO:0046872">
    <property type="term" value="F:metal ion binding"/>
    <property type="evidence" value="ECO:0007669"/>
    <property type="project" value="UniProtKB-KW"/>
</dbReference>
<dbReference type="GO" id="GO:0051537">
    <property type="term" value="F:2 iron, 2 sulfur cluster binding"/>
    <property type="evidence" value="ECO:0007669"/>
    <property type="project" value="UniProtKB-KW"/>
</dbReference>
<dbReference type="SUPFAM" id="SSF50022">
    <property type="entry name" value="ISP domain"/>
    <property type="match status" value="1"/>
</dbReference>
<evidence type="ECO:0000256" key="4">
    <source>
        <dbReference type="ARBA" id="ARBA00023014"/>
    </source>
</evidence>
<evidence type="ECO:0000313" key="7">
    <source>
        <dbReference type="Proteomes" id="UP000436911"/>
    </source>
</evidence>
<dbReference type="AlphaFoldDB" id="A0A368P0H8"/>
<dbReference type="PANTHER" id="PTHR40261">
    <property type="match status" value="1"/>
</dbReference>
<keyword evidence="1" id="KW-0001">2Fe-2S</keyword>
<evidence type="ECO:0000256" key="3">
    <source>
        <dbReference type="ARBA" id="ARBA00023004"/>
    </source>
</evidence>
<comment type="caution">
    <text evidence="6">The sequence shown here is derived from an EMBL/GenBank/DDBJ whole genome shotgun (WGS) entry which is preliminary data.</text>
</comment>
<dbReference type="OrthoDB" id="9794175at2"/>
<keyword evidence="3" id="KW-0408">Iron</keyword>
<dbReference type="PANTHER" id="PTHR40261:SF1">
    <property type="entry name" value="RIESKE DOMAIN-CONTAINING PROTEIN"/>
    <property type="match status" value="1"/>
</dbReference>
<keyword evidence="2" id="KW-0479">Metal-binding</keyword>
<name>A0A368P0H8_AGRVI</name>
<dbReference type="PROSITE" id="PS51296">
    <property type="entry name" value="RIESKE"/>
    <property type="match status" value="1"/>
</dbReference>